<dbReference type="AlphaFoldDB" id="X1NFF3"/>
<proteinExistence type="predicted"/>
<dbReference type="Gene3D" id="1.10.240.10">
    <property type="entry name" value="Tyrosyl-Transfer RNA Synthetase"/>
    <property type="match status" value="1"/>
</dbReference>
<reference evidence="1" key="1">
    <citation type="journal article" date="2014" name="Front. Microbiol.">
        <title>High frequency of phylogenetically diverse reductive dehalogenase-homologous genes in deep subseafloor sedimentary metagenomes.</title>
        <authorList>
            <person name="Kawai M."/>
            <person name="Futagami T."/>
            <person name="Toyoda A."/>
            <person name="Takaki Y."/>
            <person name="Nishi S."/>
            <person name="Hori S."/>
            <person name="Arai W."/>
            <person name="Tsubouchi T."/>
            <person name="Morono Y."/>
            <person name="Uchiyama I."/>
            <person name="Ito T."/>
            <person name="Fujiyama A."/>
            <person name="Inagaki F."/>
            <person name="Takami H."/>
        </authorList>
    </citation>
    <scope>NUCLEOTIDE SEQUENCE</scope>
    <source>
        <strain evidence="1">Expedition CK06-06</strain>
    </source>
</reference>
<accession>X1NFF3</accession>
<protein>
    <recommendedName>
        <fullName evidence="2">Tryptophan--tRNA ligase</fullName>
    </recommendedName>
</protein>
<gene>
    <name evidence="1" type="ORF">S06H3_16619</name>
</gene>
<sequence>MKTSSENWGEVIVEGLRPLQSRYRELTAEPTHIDSLLAEGASKVRPLAEKTLTTAKDKVGVG</sequence>
<evidence type="ECO:0000313" key="1">
    <source>
        <dbReference type="EMBL" id="GAI17404.1"/>
    </source>
</evidence>
<organism evidence="1">
    <name type="scientific">marine sediment metagenome</name>
    <dbReference type="NCBI Taxonomy" id="412755"/>
    <lineage>
        <taxon>unclassified sequences</taxon>
        <taxon>metagenomes</taxon>
        <taxon>ecological metagenomes</taxon>
    </lineage>
</organism>
<dbReference type="Gene3D" id="3.40.50.620">
    <property type="entry name" value="HUPs"/>
    <property type="match status" value="1"/>
</dbReference>
<dbReference type="EMBL" id="BARV01008234">
    <property type="protein sequence ID" value="GAI17404.1"/>
    <property type="molecule type" value="Genomic_DNA"/>
</dbReference>
<comment type="caution">
    <text evidence="1">The sequence shown here is derived from an EMBL/GenBank/DDBJ whole genome shotgun (WGS) entry which is preliminary data.</text>
</comment>
<dbReference type="InterPro" id="IPR014729">
    <property type="entry name" value="Rossmann-like_a/b/a_fold"/>
</dbReference>
<name>X1NFF3_9ZZZZ</name>
<evidence type="ECO:0008006" key="2">
    <source>
        <dbReference type="Google" id="ProtNLM"/>
    </source>
</evidence>